<dbReference type="SMART" id="SM00211">
    <property type="entry name" value="TY"/>
    <property type="match status" value="1"/>
</dbReference>
<evidence type="ECO:0000313" key="6">
    <source>
        <dbReference type="Proteomes" id="UP001164746"/>
    </source>
</evidence>
<keyword evidence="3" id="KW-0732">Signal</keyword>
<sequence>MNKYVLVVVLATVFALGESMVCFKGICDHIEKTDLVCKGSVIKNGGFCGCNDVCSKQEGESCQAELIRGRIPLEREQTECQRQRIRSMIVMIVYRGQWFPKCDVEGLFMPEQCNNINECFCVDVQTGVIDESTRTVGSANCETNQSATTIAP</sequence>
<dbReference type="SUPFAM" id="SSF57610">
    <property type="entry name" value="Thyroglobulin type-1 domain"/>
    <property type="match status" value="1"/>
</dbReference>
<comment type="caution">
    <text evidence="2">Lacks conserved residue(s) required for the propagation of feature annotation.</text>
</comment>
<dbReference type="InterPro" id="IPR036857">
    <property type="entry name" value="Thyroglobulin_1_sf"/>
</dbReference>
<evidence type="ECO:0000313" key="5">
    <source>
        <dbReference type="EMBL" id="WAR01465.1"/>
    </source>
</evidence>
<name>A0ABY7DXS9_MYAAR</name>
<dbReference type="Pfam" id="PF00086">
    <property type="entry name" value="Thyroglobulin_1"/>
    <property type="match status" value="1"/>
</dbReference>
<evidence type="ECO:0000256" key="1">
    <source>
        <dbReference type="ARBA" id="ARBA00023157"/>
    </source>
</evidence>
<evidence type="ECO:0000256" key="2">
    <source>
        <dbReference type="PROSITE-ProRule" id="PRU00500"/>
    </source>
</evidence>
<dbReference type="CDD" id="cd00191">
    <property type="entry name" value="TY"/>
    <property type="match status" value="1"/>
</dbReference>
<gene>
    <name evidence="5" type="ORF">MAR_008023</name>
</gene>
<dbReference type="Gene3D" id="4.10.800.10">
    <property type="entry name" value="Thyroglobulin type-1"/>
    <property type="match status" value="1"/>
</dbReference>
<evidence type="ECO:0000259" key="4">
    <source>
        <dbReference type="PROSITE" id="PS51162"/>
    </source>
</evidence>
<feature type="disulfide bond" evidence="2">
    <location>
        <begin position="121"/>
        <end position="141"/>
    </location>
</feature>
<feature type="signal peptide" evidence="3">
    <location>
        <begin position="1"/>
        <end position="17"/>
    </location>
</feature>
<protein>
    <recommendedName>
        <fullName evidence="4">Thyroglobulin type-1 domain-containing protein</fullName>
    </recommendedName>
</protein>
<dbReference type="EMBL" id="CP111015">
    <property type="protein sequence ID" value="WAR01465.1"/>
    <property type="molecule type" value="Genomic_DNA"/>
</dbReference>
<dbReference type="Proteomes" id="UP001164746">
    <property type="component" value="Chromosome 4"/>
</dbReference>
<proteinExistence type="predicted"/>
<organism evidence="5 6">
    <name type="scientific">Mya arenaria</name>
    <name type="common">Soft-shell clam</name>
    <dbReference type="NCBI Taxonomy" id="6604"/>
    <lineage>
        <taxon>Eukaryota</taxon>
        <taxon>Metazoa</taxon>
        <taxon>Spiralia</taxon>
        <taxon>Lophotrochozoa</taxon>
        <taxon>Mollusca</taxon>
        <taxon>Bivalvia</taxon>
        <taxon>Autobranchia</taxon>
        <taxon>Heteroconchia</taxon>
        <taxon>Euheterodonta</taxon>
        <taxon>Imparidentia</taxon>
        <taxon>Neoheterodontei</taxon>
        <taxon>Myida</taxon>
        <taxon>Myoidea</taxon>
        <taxon>Myidae</taxon>
        <taxon>Mya</taxon>
    </lineage>
</organism>
<keyword evidence="6" id="KW-1185">Reference proteome</keyword>
<evidence type="ECO:0000256" key="3">
    <source>
        <dbReference type="SAM" id="SignalP"/>
    </source>
</evidence>
<dbReference type="PROSITE" id="PS51162">
    <property type="entry name" value="THYROGLOBULIN_1_2"/>
    <property type="match status" value="1"/>
</dbReference>
<accession>A0ABY7DXS9</accession>
<dbReference type="PROSITE" id="PS00484">
    <property type="entry name" value="THYROGLOBULIN_1_1"/>
    <property type="match status" value="1"/>
</dbReference>
<feature type="domain" description="Thyroglobulin type-1" evidence="4">
    <location>
        <begin position="77"/>
        <end position="141"/>
    </location>
</feature>
<keyword evidence="1 2" id="KW-1015">Disulfide bond</keyword>
<feature type="chain" id="PRO_5047037485" description="Thyroglobulin type-1 domain-containing protein" evidence="3">
    <location>
        <begin position="18"/>
        <end position="152"/>
    </location>
</feature>
<reference evidence="5" key="1">
    <citation type="submission" date="2022-11" db="EMBL/GenBank/DDBJ databases">
        <title>Centuries of genome instability and evolution in soft-shell clam transmissible cancer (bioRxiv).</title>
        <authorList>
            <person name="Hart S.F.M."/>
            <person name="Yonemitsu M.A."/>
            <person name="Giersch R.M."/>
            <person name="Beal B.F."/>
            <person name="Arriagada G."/>
            <person name="Davis B.W."/>
            <person name="Ostrander E.A."/>
            <person name="Goff S.P."/>
            <person name="Metzger M.J."/>
        </authorList>
    </citation>
    <scope>NUCLEOTIDE SEQUENCE</scope>
    <source>
        <strain evidence="5">MELC-2E11</strain>
        <tissue evidence="5">Siphon/mantle</tissue>
    </source>
</reference>
<dbReference type="InterPro" id="IPR000716">
    <property type="entry name" value="Thyroglobulin_1"/>
</dbReference>